<dbReference type="SUPFAM" id="SSF47203">
    <property type="entry name" value="Acyl-CoA dehydrogenase C-terminal domain-like"/>
    <property type="match status" value="2"/>
</dbReference>
<evidence type="ECO:0000313" key="9">
    <source>
        <dbReference type="EMBL" id="KAA1396164.1"/>
    </source>
</evidence>
<dbReference type="SUPFAM" id="SSF56645">
    <property type="entry name" value="Acyl-CoA dehydrogenase NM domain-like"/>
    <property type="match status" value="2"/>
</dbReference>
<dbReference type="PANTHER" id="PTHR43292">
    <property type="entry name" value="ACYL-COA DEHYDROGENASE"/>
    <property type="match status" value="1"/>
</dbReference>
<evidence type="ECO:0000256" key="3">
    <source>
        <dbReference type="ARBA" id="ARBA00022630"/>
    </source>
</evidence>
<organism evidence="9 10">
    <name type="scientific">Aeromicrobium ginsengisoli</name>
    <dbReference type="NCBI Taxonomy" id="363867"/>
    <lineage>
        <taxon>Bacteria</taxon>
        <taxon>Bacillati</taxon>
        <taxon>Actinomycetota</taxon>
        <taxon>Actinomycetes</taxon>
        <taxon>Propionibacteriales</taxon>
        <taxon>Nocardioidaceae</taxon>
        <taxon>Aeromicrobium</taxon>
    </lineage>
</organism>
<dbReference type="Pfam" id="PF02770">
    <property type="entry name" value="Acyl-CoA_dh_M"/>
    <property type="match status" value="1"/>
</dbReference>
<dbReference type="Gene3D" id="1.10.540.10">
    <property type="entry name" value="Acyl-CoA dehydrogenase/oxidase, N-terminal domain"/>
    <property type="match status" value="2"/>
</dbReference>
<evidence type="ECO:0000256" key="5">
    <source>
        <dbReference type="ARBA" id="ARBA00023002"/>
    </source>
</evidence>
<comment type="cofactor">
    <cofactor evidence="1">
        <name>FAD</name>
        <dbReference type="ChEBI" id="CHEBI:57692"/>
    </cofactor>
</comment>
<protein>
    <submittedName>
        <fullName evidence="9">Acyl-CoA dehydrogenase</fullName>
    </submittedName>
</protein>
<dbReference type="InterPro" id="IPR037069">
    <property type="entry name" value="AcylCoA_DH/ox_N_sf"/>
</dbReference>
<dbReference type="Gene3D" id="2.40.110.10">
    <property type="entry name" value="Butyryl-CoA Dehydrogenase, subunit A, domain 2"/>
    <property type="match status" value="1"/>
</dbReference>
<dbReference type="InterPro" id="IPR009075">
    <property type="entry name" value="AcylCo_DH/oxidase_C"/>
</dbReference>
<dbReference type="InterPro" id="IPR009100">
    <property type="entry name" value="AcylCoA_DH/oxidase_NM_dom_sf"/>
</dbReference>
<proteinExistence type="inferred from homology"/>
<evidence type="ECO:0000259" key="7">
    <source>
        <dbReference type="Pfam" id="PF02770"/>
    </source>
</evidence>
<keyword evidence="4" id="KW-0274">FAD</keyword>
<dbReference type="GO" id="GO:0005886">
    <property type="term" value="C:plasma membrane"/>
    <property type="evidence" value="ECO:0007669"/>
    <property type="project" value="TreeGrafter"/>
</dbReference>
<evidence type="ECO:0000256" key="4">
    <source>
        <dbReference type="ARBA" id="ARBA00022827"/>
    </source>
</evidence>
<comment type="caution">
    <text evidence="9">The sequence shown here is derived from an EMBL/GenBank/DDBJ whole genome shotgun (WGS) entry which is preliminary data.</text>
</comment>
<keyword evidence="10" id="KW-1185">Reference proteome</keyword>
<keyword evidence="3" id="KW-0285">Flavoprotein</keyword>
<name>A0A5M4FCN4_9ACTN</name>
<dbReference type="InterPro" id="IPR013786">
    <property type="entry name" value="AcylCoA_DH/ox_N"/>
</dbReference>
<dbReference type="Pfam" id="PF02771">
    <property type="entry name" value="Acyl-CoA_dh_N"/>
    <property type="match status" value="2"/>
</dbReference>
<reference evidence="9" key="1">
    <citation type="submission" date="2019-09" db="EMBL/GenBank/DDBJ databases">
        <authorList>
            <person name="Li J."/>
        </authorList>
    </citation>
    <scope>NUCLEOTIDE SEQUENCE [LARGE SCALE GENOMIC DNA]</scope>
    <source>
        <strain evidence="9">JCM 14732</strain>
    </source>
</reference>
<dbReference type="PANTHER" id="PTHR43292:SF3">
    <property type="entry name" value="ACYL-COA DEHYDROGENASE FADE29"/>
    <property type="match status" value="1"/>
</dbReference>
<dbReference type="Proteomes" id="UP000380867">
    <property type="component" value="Unassembled WGS sequence"/>
</dbReference>
<feature type="domain" description="Acyl-CoA dehydrogenase/oxidase N-terminal" evidence="8">
    <location>
        <begin position="357"/>
        <end position="469"/>
    </location>
</feature>
<dbReference type="InterPro" id="IPR006091">
    <property type="entry name" value="Acyl-CoA_Oxase/DH_mid-dom"/>
</dbReference>
<sequence length="741" mass="78676">MVLAGRHPPKETICVDSLLDEVCSVIADVLDRGDGSWGALQESGLLALAAPKELGGEGLGLAEVAVLLHEVGRRASDLPVWETLACGLLPLVRTGDDALQADLVPQVLSGDLLLAPALGELGSALPREPATTYDGQGVTGTKIGVPVLDGKTLLLVPSTSSGSGEVGVVIVDPDGPGVTRVETATSRGTTEATYTFTSAPALGTLDADVVRNHAIAGLAALGAGLVEGARDLTAGYIRDRRQFGRSLAEFQAVAQQIADVYVASRTFTLTAAETVRRLDAGDPAADDLAVAAHWFADRASTVLQTCQHLHGGMGVDVTYPLNGYFSGVRDVARHLGGPAALAEVPVAETAGKNAELTAEERAFKEEVRAYLTGLATDADRDEMRHDRHGPAYHRVIKQMGADGWMGVGWPKEYGGQGRGVIEQQVFVNEAARADVHLPSVTLQTVGPTLQAYGTQKQKDMFLADIVTGDVHFAIGYSEPDAGTDLASMRTSARRDGDHYVVNGQKMWTTGGHAADYVWLAVRTDPDAPPHRGISVLIVDTRDPGFSWTPITTSDGSHHTNATYYNDVRVPVDMLVGEENRGWQLITTQLNHERVMLGPAGRVEGLRDLVRAWAEGREGPGGVPLLEVPQVRDVLARATASFRVNELINWAVARGASSDRAAVADASTSKVFASDEVQRLGLALMDVVTTYGDPADPATGRLVEYLDATSKRNLVLSFGGGVNEVQRELIAMFGLDLPRVPR</sequence>
<dbReference type="InterPro" id="IPR052161">
    <property type="entry name" value="Mycobact_Acyl-CoA_DH"/>
</dbReference>
<keyword evidence="5" id="KW-0560">Oxidoreductase</keyword>
<feature type="domain" description="Acyl-CoA dehydrogenase/oxidase N-terminal" evidence="8">
    <location>
        <begin position="36"/>
        <end position="111"/>
    </location>
</feature>
<gene>
    <name evidence="9" type="ORF">ESP70_017305</name>
</gene>
<evidence type="ECO:0000256" key="2">
    <source>
        <dbReference type="ARBA" id="ARBA00009347"/>
    </source>
</evidence>
<accession>A0A5M4FCN4</accession>
<dbReference type="EMBL" id="SDPQ02000003">
    <property type="protein sequence ID" value="KAA1396164.1"/>
    <property type="molecule type" value="Genomic_DNA"/>
</dbReference>
<dbReference type="GO" id="GO:0016627">
    <property type="term" value="F:oxidoreductase activity, acting on the CH-CH group of donors"/>
    <property type="evidence" value="ECO:0007669"/>
    <property type="project" value="InterPro"/>
</dbReference>
<feature type="domain" description="Acyl-CoA dehydrogenase/oxidase C-terminal" evidence="6">
    <location>
        <begin position="579"/>
        <end position="731"/>
    </location>
</feature>
<feature type="domain" description="Acyl-CoA oxidase/dehydrogenase middle" evidence="7">
    <location>
        <begin position="473"/>
        <end position="560"/>
    </location>
</feature>
<dbReference type="Pfam" id="PF00441">
    <property type="entry name" value="Acyl-CoA_dh_1"/>
    <property type="match status" value="2"/>
</dbReference>
<evidence type="ECO:0000256" key="1">
    <source>
        <dbReference type="ARBA" id="ARBA00001974"/>
    </source>
</evidence>
<dbReference type="GO" id="GO:0050660">
    <property type="term" value="F:flavin adenine dinucleotide binding"/>
    <property type="evidence" value="ECO:0007669"/>
    <property type="project" value="InterPro"/>
</dbReference>
<evidence type="ECO:0000259" key="6">
    <source>
        <dbReference type="Pfam" id="PF00441"/>
    </source>
</evidence>
<dbReference type="OrthoDB" id="3964153at2"/>
<dbReference type="InterPro" id="IPR036250">
    <property type="entry name" value="AcylCo_DH-like_C"/>
</dbReference>
<evidence type="ECO:0000259" key="8">
    <source>
        <dbReference type="Pfam" id="PF02771"/>
    </source>
</evidence>
<dbReference type="AlphaFoldDB" id="A0A5M4FCN4"/>
<evidence type="ECO:0000313" key="10">
    <source>
        <dbReference type="Proteomes" id="UP000380867"/>
    </source>
</evidence>
<dbReference type="FunFam" id="2.40.110.10:FF:000011">
    <property type="entry name" value="Acyl-CoA dehydrogenase FadE34"/>
    <property type="match status" value="1"/>
</dbReference>
<dbReference type="InterPro" id="IPR046373">
    <property type="entry name" value="Acyl-CoA_Oxase/DH_mid-dom_sf"/>
</dbReference>
<dbReference type="Gene3D" id="1.20.140.10">
    <property type="entry name" value="Butyryl-CoA Dehydrogenase, subunit A, domain 3"/>
    <property type="match status" value="2"/>
</dbReference>
<comment type="similarity">
    <text evidence="2">Belongs to the acyl-CoA dehydrogenase family.</text>
</comment>
<feature type="domain" description="Acyl-CoA dehydrogenase/oxidase C-terminal" evidence="6">
    <location>
        <begin position="216"/>
        <end position="335"/>
    </location>
</feature>